<sequence length="175" mass="20066">MGSTPYEVVFALLSYYLKQNILFKSFFMSQKQIDTSPNRPYWRFEIDQVFAARKAQMHQEAQRRGGGVALFEDCYTGKTLRGGEDYHYEHIFSAEEIFMRYRDRLTNAQIAELVNCPENIGVTLATINRSKGKKSVGEWLADTAKLAQLGVDPARVRAAARRAEEGIARAFQRMR</sequence>
<comment type="caution">
    <text evidence="1">The sequence shown here is derived from an EMBL/GenBank/DDBJ whole genome shotgun (WGS) entry which is preliminary data.</text>
</comment>
<name>I5CAA6_9BACT</name>
<gene>
    <name evidence="1" type="ORF">A3SI_01771</name>
</gene>
<dbReference type="EMBL" id="AJYA01000002">
    <property type="protein sequence ID" value="EIM78758.1"/>
    <property type="molecule type" value="Genomic_DNA"/>
</dbReference>
<reference evidence="1 2" key="1">
    <citation type="submission" date="2012-05" db="EMBL/GenBank/DDBJ databases">
        <title>Genome sequence of Nitritalea halalkaliphila LW7.</title>
        <authorList>
            <person name="Jangir P.K."/>
            <person name="Singh A."/>
            <person name="Shivaji S."/>
            <person name="Sharma R."/>
        </authorList>
    </citation>
    <scope>NUCLEOTIDE SEQUENCE [LARGE SCALE GENOMIC DNA]</scope>
    <source>
        <strain evidence="1 2">LW7</strain>
    </source>
</reference>
<protein>
    <submittedName>
        <fullName evidence="1">Uncharacterized protein</fullName>
    </submittedName>
</protein>
<evidence type="ECO:0000313" key="2">
    <source>
        <dbReference type="Proteomes" id="UP000005551"/>
    </source>
</evidence>
<dbReference type="AlphaFoldDB" id="I5CAA6"/>
<proteinExistence type="predicted"/>
<evidence type="ECO:0000313" key="1">
    <source>
        <dbReference type="EMBL" id="EIM78758.1"/>
    </source>
</evidence>
<keyword evidence="2" id="KW-1185">Reference proteome</keyword>
<organism evidence="1 2">
    <name type="scientific">Nitritalea halalkaliphila LW7</name>
    <dbReference type="NCBI Taxonomy" id="1189621"/>
    <lineage>
        <taxon>Bacteria</taxon>
        <taxon>Pseudomonadati</taxon>
        <taxon>Bacteroidota</taxon>
        <taxon>Cytophagia</taxon>
        <taxon>Cytophagales</taxon>
        <taxon>Cyclobacteriaceae</taxon>
        <taxon>Nitritalea</taxon>
    </lineage>
</organism>
<accession>I5CAA6</accession>
<dbReference type="Proteomes" id="UP000005551">
    <property type="component" value="Unassembled WGS sequence"/>
</dbReference>